<keyword evidence="1" id="KW-0472">Membrane</keyword>
<keyword evidence="1" id="KW-0812">Transmembrane</keyword>
<evidence type="ECO:0000313" key="3">
    <source>
        <dbReference type="EMBL" id="MFC5906221.1"/>
    </source>
</evidence>
<dbReference type="InterPro" id="IPR025403">
    <property type="entry name" value="TgpA-like_C"/>
</dbReference>
<comment type="caution">
    <text evidence="3">The sequence shown here is derived from an EMBL/GenBank/DDBJ whole genome shotgun (WGS) entry which is preliminary data.</text>
</comment>
<proteinExistence type="predicted"/>
<accession>A0ABW1FX65</accession>
<name>A0ABW1FX65_9ACTN</name>
<protein>
    <submittedName>
        <fullName evidence="3">DUF4129 domain-containing protein</fullName>
    </submittedName>
</protein>
<evidence type="ECO:0000313" key="4">
    <source>
        <dbReference type="Proteomes" id="UP001596174"/>
    </source>
</evidence>
<feature type="domain" description="Protein-glutamine gamma-glutamyltransferase-like C-terminal" evidence="2">
    <location>
        <begin position="227"/>
        <end position="294"/>
    </location>
</feature>
<organism evidence="3 4">
    <name type="scientific">Streptacidiphilus monticola</name>
    <dbReference type="NCBI Taxonomy" id="2161674"/>
    <lineage>
        <taxon>Bacteria</taxon>
        <taxon>Bacillati</taxon>
        <taxon>Actinomycetota</taxon>
        <taxon>Actinomycetes</taxon>
        <taxon>Kitasatosporales</taxon>
        <taxon>Streptomycetaceae</taxon>
        <taxon>Streptacidiphilus</taxon>
    </lineage>
</organism>
<dbReference type="RefSeq" id="WP_380579423.1">
    <property type="nucleotide sequence ID" value="NZ_JBHSQJ010000010.1"/>
</dbReference>
<feature type="transmembrane region" description="Helical" evidence="1">
    <location>
        <begin position="46"/>
        <end position="65"/>
    </location>
</feature>
<keyword evidence="1" id="KW-1133">Transmembrane helix</keyword>
<dbReference type="EMBL" id="JBHSQJ010000010">
    <property type="protein sequence ID" value="MFC5906221.1"/>
    <property type="molecule type" value="Genomic_DNA"/>
</dbReference>
<reference evidence="4" key="1">
    <citation type="journal article" date="2019" name="Int. J. Syst. Evol. Microbiol.">
        <title>The Global Catalogue of Microorganisms (GCM) 10K type strain sequencing project: providing services to taxonomists for standard genome sequencing and annotation.</title>
        <authorList>
            <consortium name="The Broad Institute Genomics Platform"/>
            <consortium name="The Broad Institute Genome Sequencing Center for Infectious Disease"/>
            <person name="Wu L."/>
            <person name="Ma J."/>
        </authorList>
    </citation>
    <scope>NUCLEOTIDE SEQUENCE [LARGE SCALE GENOMIC DNA]</scope>
    <source>
        <strain evidence="4">JCM 4816</strain>
    </source>
</reference>
<evidence type="ECO:0000256" key="1">
    <source>
        <dbReference type="SAM" id="Phobius"/>
    </source>
</evidence>
<dbReference type="Proteomes" id="UP001596174">
    <property type="component" value="Unassembled WGS sequence"/>
</dbReference>
<feature type="transmembrane region" description="Helical" evidence="1">
    <location>
        <begin position="153"/>
        <end position="175"/>
    </location>
</feature>
<dbReference type="Pfam" id="PF13559">
    <property type="entry name" value="DUF4129"/>
    <property type="match status" value="1"/>
</dbReference>
<evidence type="ECO:0000259" key="2">
    <source>
        <dbReference type="Pfam" id="PF13559"/>
    </source>
</evidence>
<feature type="transmembrane region" description="Helical" evidence="1">
    <location>
        <begin position="85"/>
        <end position="108"/>
    </location>
</feature>
<feature type="non-terminal residue" evidence="3">
    <location>
        <position position="308"/>
    </location>
</feature>
<feature type="transmembrane region" description="Helical" evidence="1">
    <location>
        <begin position="12"/>
        <end position="34"/>
    </location>
</feature>
<sequence length="308" mass="32078">MAQEQRPGAAGRYVGAGAVVLAFVLGAFALHAAAGSDLSSDEGGPLKHGWLLVVAVLAVGTWVLAVRLHGWQDQEPEAGPRTGRLLTLLVPGVILLGVAGSVAVFLLGTRTYGRDQLPQPHPTATLVPGVGRSVSAAPVPQRPAQQHPVDLRWLLIVLAALAGVAALAFLVRLVLRLLPLLRRPGTPPPPVSGTDEGETEQRVLAEAVRLGRAALAGQDARAAIIACYAAMEESLAESGVHAEIADTPEDLLRRAGTVLAGPAAPELAALFREARYSTHPLGPAELARAEAALDDISGQLADRRREVT</sequence>
<keyword evidence="4" id="KW-1185">Reference proteome</keyword>
<gene>
    <name evidence="3" type="ORF">ACFP3V_03155</name>
</gene>